<gene>
    <name evidence="1" type="ORF">LCGC14_0800690</name>
</gene>
<dbReference type="PANTHER" id="PTHR40036:SF1">
    <property type="entry name" value="MACROCIN O-METHYLTRANSFERASE"/>
    <property type="match status" value="1"/>
</dbReference>
<comment type="caution">
    <text evidence="1">The sequence shown here is derived from an EMBL/GenBank/DDBJ whole genome shotgun (WGS) entry which is preliminary data.</text>
</comment>
<dbReference type="Pfam" id="PF13578">
    <property type="entry name" value="Methyltransf_24"/>
    <property type="match status" value="1"/>
</dbReference>
<protein>
    <recommendedName>
        <fullName evidence="2">Methyltransferase</fullName>
    </recommendedName>
</protein>
<dbReference type="SUPFAM" id="SSF53335">
    <property type="entry name" value="S-adenosyl-L-methionine-dependent methyltransferases"/>
    <property type="match status" value="1"/>
</dbReference>
<accession>A0A0F9PPM7</accession>
<name>A0A0F9PPM7_9ZZZZ</name>
<sequence length="236" mass="28216">MIYIDKKIYYYVKKRMYAILENQFKIESKNITRALHKECMETTMELVKTFPINSKMFKGTKYNMLSYYLKNRKLDGLILEFGVFEGLSINYLASLIPNETIYGFDSFEGLSEDWIIHQPKGTFNNINLTIKHKNITLIKGWFKDTLPIFAEEKKNQECSFLHIDCDTYTPTKEILSNLNNLIVKDTIIVFDDYFNYYGWENHEYKALMEWMNEYNREIKYLGYNECDQQVTIKITK</sequence>
<organism evidence="1">
    <name type="scientific">marine sediment metagenome</name>
    <dbReference type="NCBI Taxonomy" id="412755"/>
    <lineage>
        <taxon>unclassified sequences</taxon>
        <taxon>metagenomes</taxon>
        <taxon>ecological metagenomes</taxon>
    </lineage>
</organism>
<dbReference type="InterPro" id="IPR008884">
    <property type="entry name" value="TylF_MeTrfase"/>
</dbReference>
<dbReference type="InterPro" id="IPR029063">
    <property type="entry name" value="SAM-dependent_MTases_sf"/>
</dbReference>
<reference evidence="1" key="1">
    <citation type="journal article" date="2015" name="Nature">
        <title>Complex archaea that bridge the gap between prokaryotes and eukaryotes.</title>
        <authorList>
            <person name="Spang A."/>
            <person name="Saw J.H."/>
            <person name="Jorgensen S.L."/>
            <person name="Zaremba-Niedzwiedzka K."/>
            <person name="Martijn J."/>
            <person name="Lind A.E."/>
            <person name="van Eijk R."/>
            <person name="Schleper C."/>
            <person name="Guy L."/>
            <person name="Ettema T.J."/>
        </authorList>
    </citation>
    <scope>NUCLEOTIDE SEQUENCE</scope>
</reference>
<evidence type="ECO:0000313" key="1">
    <source>
        <dbReference type="EMBL" id="KKN33750.1"/>
    </source>
</evidence>
<dbReference type="Gene3D" id="3.40.50.150">
    <property type="entry name" value="Vaccinia Virus protein VP39"/>
    <property type="match status" value="1"/>
</dbReference>
<dbReference type="PANTHER" id="PTHR40036">
    <property type="entry name" value="MACROCIN O-METHYLTRANSFERASE"/>
    <property type="match status" value="1"/>
</dbReference>
<evidence type="ECO:0008006" key="2">
    <source>
        <dbReference type="Google" id="ProtNLM"/>
    </source>
</evidence>
<dbReference type="EMBL" id="LAZR01002154">
    <property type="protein sequence ID" value="KKN33750.1"/>
    <property type="molecule type" value="Genomic_DNA"/>
</dbReference>
<proteinExistence type="predicted"/>
<dbReference type="AlphaFoldDB" id="A0A0F9PPM7"/>